<dbReference type="InterPro" id="IPR001849">
    <property type="entry name" value="PH_domain"/>
</dbReference>
<dbReference type="HOGENOM" id="CLU_003769_0_0_1"/>
<feature type="compositionally biased region" description="Low complexity" evidence="1">
    <location>
        <begin position="1250"/>
        <end position="1264"/>
    </location>
</feature>
<dbReference type="InterPro" id="IPR035999">
    <property type="entry name" value="Sec7_dom_sf"/>
</dbReference>
<dbReference type="Pfam" id="PF01369">
    <property type="entry name" value="Sec7"/>
    <property type="match status" value="1"/>
</dbReference>
<feature type="region of interest" description="Disordered" evidence="1">
    <location>
        <begin position="1014"/>
        <end position="1039"/>
    </location>
</feature>
<dbReference type="Proteomes" id="UP000027073">
    <property type="component" value="Unassembled WGS sequence"/>
</dbReference>
<proteinExistence type="predicted"/>
<feature type="compositionally biased region" description="Low complexity" evidence="1">
    <location>
        <begin position="449"/>
        <end position="466"/>
    </location>
</feature>
<feature type="compositionally biased region" description="Low complexity" evidence="1">
    <location>
        <begin position="1217"/>
        <end position="1230"/>
    </location>
</feature>
<evidence type="ECO:0008006" key="6">
    <source>
        <dbReference type="Google" id="ProtNLM"/>
    </source>
</evidence>
<evidence type="ECO:0000313" key="4">
    <source>
        <dbReference type="EMBL" id="KDQ30634.1"/>
    </source>
</evidence>
<feature type="compositionally biased region" description="Polar residues" evidence="1">
    <location>
        <begin position="8"/>
        <end position="21"/>
    </location>
</feature>
<dbReference type="InterPro" id="IPR011993">
    <property type="entry name" value="PH-like_dom_sf"/>
</dbReference>
<dbReference type="InterPro" id="IPR023394">
    <property type="entry name" value="Sec7_C_sf"/>
</dbReference>
<dbReference type="PANTHER" id="PTHR10663">
    <property type="entry name" value="GUANYL-NUCLEOTIDE EXCHANGE FACTOR"/>
    <property type="match status" value="1"/>
</dbReference>
<feature type="compositionally biased region" description="Polar residues" evidence="1">
    <location>
        <begin position="1173"/>
        <end position="1184"/>
    </location>
</feature>
<feature type="compositionally biased region" description="Pro residues" evidence="1">
    <location>
        <begin position="116"/>
        <end position="129"/>
    </location>
</feature>
<dbReference type="PROSITE" id="PS50190">
    <property type="entry name" value="SEC7"/>
    <property type="match status" value="1"/>
</dbReference>
<evidence type="ECO:0000313" key="5">
    <source>
        <dbReference type="Proteomes" id="UP000027073"/>
    </source>
</evidence>
<dbReference type="CDD" id="cd00171">
    <property type="entry name" value="Sec7"/>
    <property type="match status" value="1"/>
</dbReference>
<evidence type="ECO:0000259" key="3">
    <source>
        <dbReference type="PROSITE" id="PS50190"/>
    </source>
</evidence>
<feature type="compositionally biased region" description="Low complexity" evidence="1">
    <location>
        <begin position="245"/>
        <end position="257"/>
    </location>
</feature>
<dbReference type="SUPFAM" id="SSF50729">
    <property type="entry name" value="PH domain-like"/>
    <property type="match status" value="1"/>
</dbReference>
<feature type="region of interest" description="Disordered" evidence="1">
    <location>
        <begin position="195"/>
        <end position="314"/>
    </location>
</feature>
<dbReference type="Gene3D" id="2.30.29.30">
    <property type="entry name" value="Pleckstrin-homology domain (PH domain)/Phosphotyrosine-binding domain (PTB)"/>
    <property type="match status" value="1"/>
</dbReference>
<name>A0A067NRR8_PLEO1</name>
<feature type="region of interest" description="Disordered" evidence="1">
    <location>
        <begin position="937"/>
        <end position="980"/>
    </location>
</feature>
<organism evidence="4 5">
    <name type="scientific">Pleurotus ostreatus (strain PC15)</name>
    <name type="common">Oyster mushroom</name>
    <dbReference type="NCBI Taxonomy" id="1137138"/>
    <lineage>
        <taxon>Eukaryota</taxon>
        <taxon>Fungi</taxon>
        <taxon>Dikarya</taxon>
        <taxon>Basidiomycota</taxon>
        <taxon>Agaricomycotina</taxon>
        <taxon>Agaricomycetes</taxon>
        <taxon>Agaricomycetidae</taxon>
        <taxon>Agaricales</taxon>
        <taxon>Pleurotineae</taxon>
        <taxon>Pleurotaceae</taxon>
        <taxon>Pleurotus</taxon>
    </lineage>
</organism>
<feature type="region of interest" description="Disordered" evidence="1">
    <location>
        <begin position="1155"/>
        <end position="1184"/>
    </location>
</feature>
<feature type="domain" description="SEC7" evidence="3">
    <location>
        <begin position="472"/>
        <end position="632"/>
    </location>
</feature>
<feature type="compositionally biased region" description="Low complexity" evidence="1">
    <location>
        <begin position="304"/>
        <end position="314"/>
    </location>
</feature>
<dbReference type="InterPro" id="IPR000904">
    <property type="entry name" value="Sec7_dom"/>
</dbReference>
<dbReference type="OrthoDB" id="430364at2759"/>
<feature type="compositionally biased region" description="Basic residues" evidence="1">
    <location>
        <begin position="211"/>
        <end position="225"/>
    </location>
</feature>
<evidence type="ECO:0000259" key="2">
    <source>
        <dbReference type="PROSITE" id="PS50003"/>
    </source>
</evidence>
<dbReference type="Pfam" id="PF00169">
    <property type="entry name" value="PH"/>
    <property type="match status" value="1"/>
</dbReference>
<dbReference type="PANTHER" id="PTHR10663:SF405">
    <property type="entry name" value="ARF GUANINE NUCLEOTIDE EXCHANGE FACTOR SYT1"/>
    <property type="match status" value="1"/>
</dbReference>
<dbReference type="STRING" id="1137138.A0A067NRR8"/>
<dbReference type="SMART" id="SM00222">
    <property type="entry name" value="Sec7"/>
    <property type="match status" value="1"/>
</dbReference>
<dbReference type="GO" id="GO:0005085">
    <property type="term" value="F:guanyl-nucleotide exchange factor activity"/>
    <property type="evidence" value="ECO:0007669"/>
    <property type="project" value="InterPro"/>
</dbReference>
<feature type="compositionally biased region" description="Polar residues" evidence="1">
    <location>
        <begin position="1018"/>
        <end position="1035"/>
    </location>
</feature>
<gene>
    <name evidence="4" type="ORF">PLEOSDRAFT_24111</name>
</gene>
<feature type="region of interest" description="Disordered" evidence="1">
    <location>
        <begin position="328"/>
        <end position="433"/>
    </location>
</feature>
<dbReference type="VEuPathDB" id="FungiDB:PLEOSDRAFT_24111"/>
<evidence type="ECO:0000256" key="1">
    <source>
        <dbReference type="SAM" id="MobiDB-lite"/>
    </source>
</evidence>
<dbReference type="SMART" id="SM00233">
    <property type="entry name" value="PH"/>
    <property type="match status" value="1"/>
</dbReference>
<feature type="region of interest" description="Disordered" evidence="1">
    <location>
        <begin position="449"/>
        <end position="486"/>
    </location>
</feature>
<feature type="compositionally biased region" description="Low complexity" evidence="1">
    <location>
        <begin position="400"/>
        <end position="417"/>
    </location>
</feature>
<feature type="domain" description="PH" evidence="2">
    <location>
        <begin position="780"/>
        <end position="906"/>
    </location>
</feature>
<dbReference type="Gene3D" id="1.10.1000.11">
    <property type="entry name" value="Arf Nucleotide-binding Site Opener,domain 2"/>
    <property type="match status" value="1"/>
</dbReference>
<dbReference type="PROSITE" id="PS50003">
    <property type="entry name" value="PH_DOMAIN"/>
    <property type="match status" value="1"/>
</dbReference>
<feature type="region of interest" description="Disordered" evidence="1">
    <location>
        <begin position="1217"/>
        <end position="1269"/>
    </location>
</feature>
<feature type="region of interest" description="Disordered" evidence="1">
    <location>
        <begin position="1"/>
        <end position="46"/>
    </location>
</feature>
<dbReference type="SUPFAM" id="SSF48425">
    <property type="entry name" value="Sec7 domain"/>
    <property type="match status" value="1"/>
</dbReference>
<reference evidence="5" key="1">
    <citation type="journal article" date="2014" name="Proc. Natl. Acad. Sci. U.S.A.">
        <title>Extensive sampling of basidiomycete genomes demonstrates inadequacy of the white-rot/brown-rot paradigm for wood decay fungi.</title>
        <authorList>
            <person name="Riley R."/>
            <person name="Salamov A.A."/>
            <person name="Brown D.W."/>
            <person name="Nagy L.G."/>
            <person name="Floudas D."/>
            <person name="Held B.W."/>
            <person name="Levasseur A."/>
            <person name="Lombard V."/>
            <person name="Morin E."/>
            <person name="Otillar R."/>
            <person name="Lindquist E.A."/>
            <person name="Sun H."/>
            <person name="LaButti K.M."/>
            <person name="Schmutz J."/>
            <person name="Jabbour D."/>
            <person name="Luo H."/>
            <person name="Baker S.E."/>
            <person name="Pisabarro A.G."/>
            <person name="Walton J.D."/>
            <person name="Blanchette R.A."/>
            <person name="Henrissat B."/>
            <person name="Martin F."/>
            <person name="Cullen D."/>
            <person name="Hibbett D.S."/>
            <person name="Grigoriev I.V."/>
        </authorList>
    </citation>
    <scope>NUCLEOTIDE SEQUENCE [LARGE SCALE GENOMIC DNA]</scope>
    <source>
        <strain evidence="5">PC15</strain>
    </source>
</reference>
<accession>A0A067NRR8</accession>
<dbReference type="GO" id="GO:0032012">
    <property type="term" value="P:regulation of ARF protein signal transduction"/>
    <property type="evidence" value="ECO:0007669"/>
    <property type="project" value="InterPro"/>
</dbReference>
<protein>
    <recommendedName>
        <fullName evidence="6">SEC7 domain-containing protein</fullName>
    </recommendedName>
</protein>
<sequence length="1321" mass="144555">MVGLFNLGNKNSPSRPASTSPEPLGAGSNDSIQLLPPPPPYKEATTPPLVMTEVTTTTEVITTTRTTTHFFSLPLWRKRGVPASSHGPMYMNADESGSMSRPGTSYSIPSVDKALPPTPPTDEPLPFPARPSTEHSLVEGISMPDEEGRPSYNSGSTHRPALEPRRSTAALAHAALGIGLPAILPRVSTSSKSDVHHVALPPIPNHQPRTSVRRAKSSHKVRSTRKQPDLPYASDGETSPAVRNSSFTSSSIFPSTTDVKGKGKARATEEEVPVAQTPKTISRRPSFWSRKKSVVKEPTRPEMSIPITPPSSSTLPVLPPLSPFVIGGSRLTSSPEPQDAVFSARPKSPTRRRSISLTPPPFEGPRRARSPTVDRSSRPMTADPTTSPTRASFFIPPAPLVVSPLPSPSLESEGSSVQLEGPAQRRPRAQTNPPILHRLSLNLFAMSSSASSPIQPHSSPLSSNRPSPRPSLAKRPVDIPKPHQDDESPEAYLLRLRAAVSKAELASILATSIEPFHVAALRSYLEEFNFIGDPLDVALRKLLMDVSLPRETQQIDRVIEAFASRYMQCNPDLYTSKDHPYILAFSLIMLHTDAFNKSNKRKMTKADYIKNTRLPGVPSEVLDCFYDNIVFAPFIFIEDPVDVNGQRGLVPNGNNNRLSSASSLVTTTPGVATPTSKSNKVDPYYLILNNLLGPLRINAELYVPATSPYSCEGTAGPWDSEDLRRAFAQASVLEVGAGDPLRPHPFFGLSVGNAPGPLLGNMSAFSDAFTPPSDEVWTLKVAKVALLNRKDDLLPGGKKAMSRKWRPWSVILTGSQLLFFRDTSWATNLVAQFETSGGQVIFPHAGIFRPDELYSVKDAIAVYDRSYTKHPNTLRIAMPDARQILLQADSEQERNSWLSHINYASAFKSAGIRMRPLGMSTHDVQLAGVAAATSHLHDLQHQSSTPSSDMPFLPNSENTAVSSSRRPSRSTTLMSERSDLDVDVPRAPEVEGADQLKATFDRVKAELASKSLEELDVPQSSTEQSHINTVHSPPTDNKRMLSRSQIIQAKLRDLDAKISAVQSQLDADLRLVRNVAILAPFQKATRDRLALCLRNVMTRVMNARLEVARFDCHRNVLANDLEADLMDWQRTKTVAMRAATDTLRSKKVPRMTLSLYDDAPPASSPIPVERHASSSSTCKPESSVSESFHSAMDFGIDWPSFDPSTSTDFLGTSRLFDSPSRSSSGSLQLLPFPDSESTNKSLPDPPSPAISDRSSPNISSPRSSTDTHAHERFYTAHESLEEAEDWDKTKCAQRVSLVRLPSDIRLSMLFDKHHRSARPSS</sequence>
<dbReference type="InParanoid" id="A0A067NRR8"/>
<feature type="region of interest" description="Disordered" evidence="1">
    <location>
        <begin position="115"/>
        <end position="161"/>
    </location>
</feature>
<feature type="compositionally biased region" description="Basic and acidic residues" evidence="1">
    <location>
        <begin position="475"/>
        <end position="486"/>
    </location>
</feature>
<dbReference type="EMBL" id="KL198006">
    <property type="protein sequence ID" value="KDQ30634.1"/>
    <property type="molecule type" value="Genomic_DNA"/>
</dbReference>